<feature type="binding site" evidence="12">
    <location>
        <position position="150"/>
    </location>
    <ligand>
        <name>Zn(2+)</name>
        <dbReference type="ChEBI" id="CHEBI:29105"/>
    </ligand>
</feature>
<evidence type="ECO:0000313" key="13">
    <source>
        <dbReference type="EMBL" id="CRL63310.1"/>
    </source>
</evidence>
<organism evidence="13 14">
    <name type="scientific">Proteus penneri</name>
    <dbReference type="NCBI Taxonomy" id="102862"/>
    <lineage>
        <taxon>Bacteria</taxon>
        <taxon>Pseudomonadati</taxon>
        <taxon>Pseudomonadota</taxon>
        <taxon>Gammaproteobacteria</taxon>
        <taxon>Enterobacterales</taxon>
        <taxon>Morganellaceae</taxon>
        <taxon>Proteus</taxon>
    </lineage>
</organism>
<feature type="binding site" evidence="12">
    <location>
        <position position="179"/>
    </location>
    <ligand>
        <name>Mg(2+)</name>
        <dbReference type="ChEBI" id="CHEBI:18420"/>
    </ligand>
</feature>
<evidence type="ECO:0000256" key="1">
    <source>
        <dbReference type="ARBA" id="ARBA00004496"/>
    </source>
</evidence>
<comment type="subcellular location">
    <subcellularLocation>
        <location evidence="1">Cytoplasm</location>
    </subcellularLocation>
</comment>
<evidence type="ECO:0000256" key="10">
    <source>
        <dbReference type="PIRSR" id="PIRSR004682-2"/>
    </source>
</evidence>
<feature type="binding site" evidence="12">
    <location>
        <position position="56"/>
    </location>
    <ligand>
        <name>Mg(2+)</name>
        <dbReference type="ChEBI" id="CHEBI:18420"/>
    </ligand>
</feature>
<keyword evidence="6 12" id="KW-0862">Zinc</keyword>
<accession>A0A379EPL8</accession>
<keyword evidence="4 12" id="KW-0479">Metal-binding</keyword>
<feature type="binding site" evidence="10">
    <location>
        <position position="180"/>
    </location>
    <ligand>
        <name>substrate</name>
    </ligand>
</feature>
<feature type="site" description="Contributes to substrate recognition" evidence="11">
    <location>
        <position position="153"/>
    </location>
</feature>
<dbReference type="InterPro" id="IPR004446">
    <property type="entry name" value="Heptose_bisP_phosphatase"/>
</dbReference>
<protein>
    <recommendedName>
        <fullName evidence="8">D,D-heptose 1,7-bisphosphate phosphatase</fullName>
    </recommendedName>
</protein>
<keyword evidence="3" id="KW-0963">Cytoplasm</keyword>
<feature type="site" description="Stabilizes the phosphoryl group" evidence="11">
    <location>
        <position position="96"/>
    </location>
</feature>
<feature type="binding site" evidence="12">
    <location>
        <position position="152"/>
    </location>
    <ligand>
        <name>Zn(2+)</name>
        <dbReference type="ChEBI" id="CHEBI:29105"/>
    </ligand>
</feature>
<feature type="binding site" evidence="12">
    <location>
        <position position="180"/>
    </location>
    <ligand>
        <name>Mg(2+)</name>
        <dbReference type="ChEBI" id="CHEBI:18420"/>
    </ligand>
</feature>
<dbReference type="InterPro" id="IPR036412">
    <property type="entry name" value="HAD-like_sf"/>
</dbReference>
<dbReference type="Proteomes" id="UP000183920">
    <property type="component" value="Unassembled WGS sequence"/>
</dbReference>
<evidence type="ECO:0000256" key="12">
    <source>
        <dbReference type="PIRSR" id="PIRSR004682-4"/>
    </source>
</evidence>
<feature type="binding site" evidence="10">
    <location>
        <begin position="96"/>
        <end position="99"/>
    </location>
    <ligand>
        <name>substrate</name>
    </ligand>
</feature>
<evidence type="ECO:0000256" key="9">
    <source>
        <dbReference type="PIRSR" id="PIRSR004682-1"/>
    </source>
</evidence>
<dbReference type="NCBIfam" id="TIGR01656">
    <property type="entry name" value="Histidinol-ppas"/>
    <property type="match status" value="1"/>
</dbReference>
<feature type="site" description="Stabilizes the phosphoryl group" evidence="11">
    <location>
        <position position="154"/>
    </location>
</feature>
<dbReference type="AlphaFoldDB" id="A0A0G4QBR6"/>
<dbReference type="EMBL" id="CVRY01000005">
    <property type="protein sequence ID" value="CRL63310.1"/>
    <property type="molecule type" value="Genomic_DNA"/>
</dbReference>
<dbReference type="CDD" id="cd07503">
    <property type="entry name" value="HAD_HisB-N"/>
    <property type="match status" value="1"/>
</dbReference>
<evidence type="ECO:0000256" key="7">
    <source>
        <dbReference type="ARBA" id="ARBA00023277"/>
    </source>
</evidence>
<keyword evidence="12" id="KW-0460">Magnesium</keyword>
<evidence type="ECO:0000256" key="3">
    <source>
        <dbReference type="ARBA" id="ARBA00022490"/>
    </source>
</evidence>
<dbReference type="FunFam" id="3.40.50.1000:FF:000037">
    <property type="entry name" value="D,D-heptose 1,7-bisphosphate phosphatase"/>
    <property type="match status" value="1"/>
</dbReference>
<feature type="active site" description="Nucleophile" evidence="9">
    <location>
        <position position="54"/>
    </location>
</feature>
<dbReference type="NCBIfam" id="TIGR01662">
    <property type="entry name" value="HAD-SF-IIIA"/>
    <property type="match status" value="1"/>
</dbReference>
<dbReference type="NCBIfam" id="TIGR00213">
    <property type="entry name" value="GmhB_yaeD"/>
    <property type="match status" value="1"/>
</dbReference>
<dbReference type="InterPro" id="IPR006549">
    <property type="entry name" value="HAD-SF_hydro_IIIA"/>
</dbReference>
<reference evidence="14" key="1">
    <citation type="submission" date="2015-06" db="EMBL/GenBank/DDBJ databases">
        <authorList>
            <person name="Urmite Genomes"/>
        </authorList>
    </citation>
    <scope>NUCLEOTIDE SEQUENCE [LARGE SCALE GENOMIC DNA]</scope>
    <source>
        <strain evidence="14">CSUR P1867</strain>
    </source>
</reference>
<evidence type="ECO:0000256" key="4">
    <source>
        <dbReference type="ARBA" id="ARBA00022723"/>
    </source>
</evidence>
<keyword evidence="5" id="KW-0378">Hydrolase</keyword>
<evidence type="ECO:0000256" key="5">
    <source>
        <dbReference type="ARBA" id="ARBA00022801"/>
    </source>
</evidence>
<dbReference type="PANTHER" id="PTHR42891:SF1">
    <property type="entry name" value="D-GLYCERO-BETA-D-MANNO-HEPTOSE-1,7-BISPHOSPHATE 7-PHOSPHATASE"/>
    <property type="match status" value="1"/>
</dbReference>
<evidence type="ECO:0000256" key="2">
    <source>
        <dbReference type="ARBA" id="ARBA00005628"/>
    </source>
</evidence>
<comment type="cofactor">
    <cofactor evidence="12">
        <name>Mg(2+)</name>
        <dbReference type="ChEBI" id="CHEBI:18420"/>
    </cofactor>
</comment>
<keyword evidence="7" id="KW-0119">Carbohydrate metabolism</keyword>
<dbReference type="PANTHER" id="PTHR42891">
    <property type="entry name" value="D-GLYCERO-BETA-D-MANNO-HEPTOSE-1,7-BISPHOSPHATE 7-PHOSPHATASE"/>
    <property type="match status" value="1"/>
</dbReference>
<sequence>MLRRLDVQVNKKELTSNKESYGYHSLYKKKHAILIKMSKWSNVVSKGISAIFLDRDGTINIDHGYVSEIDNFEFIDGVIEAMAELKAMGYALVLVTNQSGIGRGYYSEDQFLHLTEWMDWSLADRGVDLDGIYYCPHHPDATVEEYKKECDCRKPASGMFMDAKAQLNIDMASSYMVGDKKEDMLAAKAAGVGHKILVRTGKEITEEAQQCADFVLDSLADLPKWLKSHKK</sequence>
<name>A0A0G4QBR6_9GAMM</name>
<feature type="binding site" evidence="12">
    <location>
        <position position="135"/>
    </location>
    <ligand>
        <name>Zn(2+)</name>
        <dbReference type="ChEBI" id="CHEBI:29105"/>
    </ligand>
</feature>
<accession>A0A0G4QBR6</accession>
<comment type="cofactor">
    <cofactor evidence="12">
        <name>Zn(2+)</name>
        <dbReference type="ChEBI" id="CHEBI:29105"/>
    </cofactor>
</comment>
<evidence type="ECO:0000313" key="14">
    <source>
        <dbReference type="Proteomes" id="UP000183920"/>
    </source>
</evidence>
<dbReference type="PIRSF" id="PIRSF004682">
    <property type="entry name" value="GmhB"/>
    <property type="match status" value="1"/>
</dbReference>
<dbReference type="GO" id="GO:0005975">
    <property type="term" value="P:carbohydrate metabolic process"/>
    <property type="evidence" value="ECO:0007669"/>
    <property type="project" value="InterPro"/>
</dbReference>
<dbReference type="SUPFAM" id="SSF56784">
    <property type="entry name" value="HAD-like"/>
    <property type="match status" value="1"/>
</dbReference>
<dbReference type="GO" id="GO:0016791">
    <property type="term" value="F:phosphatase activity"/>
    <property type="evidence" value="ECO:0007669"/>
    <property type="project" value="InterPro"/>
</dbReference>
<dbReference type="InterPro" id="IPR023214">
    <property type="entry name" value="HAD_sf"/>
</dbReference>
<gene>
    <name evidence="13" type="primary">gmhB</name>
    <name evidence="13" type="ORF">BN1804_02422</name>
</gene>
<feature type="binding site" evidence="10">
    <location>
        <begin position="54"/>
        <end position="56"/>
    </location>
    <ligand>
        <name>substrate</name>
    </ligand>
</feature>
<feature type="binding site" evidence="10">
    <location>
        <begin position="153"/>
        <end position="154"/>
    </location>
    <ligand>
        <name>substrate</name>
    </ligand>
</feature>
<dbReference type="Pfam" id="PF13242">
    <property type="entry name" value="Hydrolase_like"/>
    <property type="match status" value="1"/>
</dbReference>
<dbReference type="GO" id="GO:0005737">
    <property type="term" value="C:cytoplasm"/>
    <property type="evidence" value="ECO:0007669"/>
    <property type="project" value="UniProtKB-SubCell"/>
</dbReference>
<feature type="binding site" evidence="12">
    <location>
        <position position="54"/>
    </location>
    <ligand>
        <name>Mg(2+)</name>
        <dbReference type="ChEBI" id="CHEBI:18420"/>
    </ligand>
</feature>
<dbReference type="InterPro" id="IPR006543">
    <property type="entry name" value="Histidinol-phos"/>
</dbReference>
<feature type="binding site" evidence="12">
    <location>
        <position position="137"/>
    </location>
    <ligand>
        <name>Zn(2+)</name>
        <dbReference type="ChEBI" id="CHEBI:29105"/>
    </ligand>
</feature>
<feature type="active site" description="Proton donor" evidence="9">
    <location>
        <position position="56"/>
    </location>
</feature>
<dbReference type="Gene3D" id="3.40.50.1000">
    <property type="entry name" value="HAD superfamily/HAD-like"/>
    <property type="match status" value="1"/>
</dbReference>
<dbReference type="NCBIfam" id="NF006506">
    <property type="entry name" value="PRK08942.1"/>
    <property type="match status" value="1"/>
</dbReference>
<comment type="similarity">
    <text evidence="2">Belongs to the GmhB family.</text>
</comment>
<evidence type="ECO:0000256" key="11">
    <source>
        <dbReference type="PIRSR" id="PIRSR004682-3"/>
    </source>
</evidence>
<proteinExistence type="inferred from homology"/>
<feature type="binding site" evidence="10">
    <location>
        <begin position="62"/>
        <end position="65"/>
    </location>
    <ligand>
        <name>substrate</name>
    </ligand>
</feature>
<dbReference type="GO" id="GO:0046872">
    <property type="term" value="F:metal ion binding"/>
    <property type="evidence" value="ECO:0007669"/>
    <property type="project" value="UniProtKB-KW"/>
</dbReference>
<evidence type="ECO:0000256" key="6">
    <source>
        <dbReference type="ARBA" id="ARBA00022833"/>
    </source>
</evidence>
<evidence type="ECO:0000256" key="8">
    <source>
        <dbReference type="ARBA" id="ARBA00031828"/>
    </source>
</evidence>